<evidence type="ECO:0000256" key="1">
    <source>
        <dbReference type="SAM" id="MobiDB-lite"/>
    </source>
</evidence>
<dbReference type="InterPro" id="IPR038991">
    <property type="entry name" value="CAAP1"/>
</dbReference>
<feature type="compositionally biased region" description="Basic residues" evidence="1">
    <location>
        <begin position="506"/>
        <end position="521"/>
    </location>
</feature>
<proteinExistence type="predicted"/>
<dbReference type="PANTHER" id="PTHR14740">
    <property type="entry name" value="CASPASE ACTIVITY AND APOPTOSIS INHIBITOR 1"/>
    <property type="match status" value="1"/>
</dbReference>
<sequence>MSSSKKTKKVSDQIPKPIGIKKEKLEEDRTLHHISHYIDDRLELVKQIFATLKPKTIINLAPEFLKKAPLEEIEERCLDELLCISTKRLKSIIEDKPCPSDTESSEDSDVQHKEEHISLEEISSDSDIGGHDTRRDDGQISVLELLELQARARAIRSQLAMEPITKIEVKSDDEDEDTPAESNRHKQGEKSKSKSSKSASKGRDRSGSQRKRKSSERLVQINDDSSREGTTKKIKIKRNYRQSNKTPEREVIEEITEVTIRDSPAKDRSRSASPDVIPIQTETETLLISDSTDEDEQNKDKGQQQDNNQKAALEQLPPPPLAEPAEPAVESEPEEGEVRDEVETEEKPGENTEAPSLEKEAEKETTTEVEDPIPPTEESPKVSIVAEENSNCSQQSQVVTSGEAVALSLIEDEDQNDDVISIGGDLENEMIEQLAKEEPTPSIKSETGREKKSNDSQEDEMDNDVISLDTSEDDHEKLQPENSESWRTRYLKSSKVSQVLAESRLGKRVRDKIKKSKRAQKHDKDGKDASASNAGNDEQKSKAGGDQQFASKHEDGSIEQYQELLQHRQRKSSNNSSKSDK</sequence>
<dbReference type="PANTHER" id="PTHR14740:SF3">
    <property type="entry name" value="CASPASE ACTIVITY AND APOPTOSIS INHIBITOR 1"/>
    <property type="match status" value="1"/>
</dbReference>
<accession>B4N6F9</accession>
<feature type="compositionally biased region" description="Basic and acidic residues" evidence="1">
    <location>
        <begin position="446"/>
        <end position="455"/>
    </location>
</feature>
<feature type="compositionally biased region" description="Low complexity" evidence="1">
    <location>
        <begin position="304"/>
        <end position="315"/>
    </location>
</feature>
<feature type="compositionally biased region" description="Basic and acidic residues" evidence="1">
    <location>
        <begin position="259"/>
        <end position="270"/>
    </location>
</feature>
<dbReference type="OrthoDB" id="10064012at2759"/>
<protein>
    <submittedName>
        <fullName evidence="2">Uncharacterized protein</fullName>
    </submittedName>
</protein>
<dbReference type="GO" id="GO:0042981">
    <property type="term" value="P:regulation of apoptotic process"/>
    <property type="evidence" value="ECO:0007669"/>
    <property type="project" value="InterPro"/>
</dbReference>
<feature type="region of interest" description="Disordered" evidence="1">
    <location>
        <begin position="167"/>
        <end position="398"/>
    </location>
</feature>
<feature type="region of interest" description="Disordered" evidence="1">
    <location>
        <begin position="95"/>
        <end position="135"/>
    </location>
</feature>
<dbReference type="EMBL" id="CH964154">
    <property type="protein sequence ID" value="EDW79948.2"/>
    <property type="molecule type" value="Genomic_DNA"/>
</dbReference>
<gene>
    <name evidence="2" type="primary">Dwil\GK17740</name>
    <name evidence="2" type="ORF">Dwil_GK17740</name>
</gene>
<evidence type="ECO:0000313" key="3">
    <source>
        <dbReference type="Proteomes" id="UP000007798"/>
    </source>
</evidence>
<dbReference type="KEGG" id="dwi:6646141"/>
<feature type="compositionally biased region" description="Basic and acidic residues" evidence="1">
    <location>
        <begin position="339"/>
        <end position="366"/>
    </location>
</feature>
<dbReference type="Proteomes" id="UP000007798">
    <property type="component" value="Unassembled WGS sequence"/>
</dbReference>
<reference evidence="2 3" key="1">
    <citation type="journal article" date="2007" name="Nature">
        <title>Evolution of genes and genomes on the Drosophila phylogeny.</title>
        <authorList>
            <consortium name="Drosophila 12 Genomes Consortium"/>
            <person name="Clark A.G."/>
            <person name="Eisen M.B."/>
            <person name="Smith D.R."/>
            <person name="Bergman C.M."/>
            <person name="Oliver B."/>
            <person name="Markow T.A."/>
            <person name="Kaufman T.C."/>
            <person name="Kellis M."/>
            <person name="Gelbart W."/>
            <person name="Iyer V.N."/>
            <person name="Pollard D.A."/>
            <person name="Sackton T.B."/>
            <person name="Larracuente A.M."/>
            <person name="Singh N.D."/>
            <person name="Abad J.P."/>
            <person name="Abt D.N."/>
            <person name="Adryan B."/>
            <person name="Aguade M."/>
            <person name="Akashi H."/>
            <person name="Anderson W.W."/>
            <person name="Aquadro C.F."/>
            <person name="Ardell D.H."/>
            <person name="Arguello R."/>
            <person name="Artieri C.G."/>
            <person name="Barbash D.A."/>
            <person name="Barker D."/>
            <person name="Barsanti P."/>
            <person name="Batterham P."/>
            <person name="Batzoglou S."/>
            <person name="Begun D."/>
            <person name="Bhutkar A."/>
            <person name="Blanco E."/>
            <person name="Bosak S.A."/>
            <person name="Bradley R.K."/>
            <person name="Brand A.D."/>
            <person name="Brent M.R."/>
            <person name="Brooks A.N."/>
            <person name="Brown R.H."/>
            <person name="Butlin R.K."/>
            <person name="Caggese C."/>
            <person name="Calvi B.R."/>
            <person name="Bernardo de Carvalho A."/>
            <person name="Caspi A."/>
            <person name="Castrezana S."/>
            <person name="Celniker S.E."/>
            <person name="Chang J.L."/>
            <person name="Chapple C."/>
            <person name="Chatterji S."/>
            <person name="Chinwalla A."/>
            <person name="Civetta A."/>
            <person name="Clifton S.W."/>
            <person name="Comeron J.M."/>
            <person name="Costello J.C."/>
            <person name="Coyne J.A."/>
            <person name="Daub J."/>
            <person name="David R.G."/>
            <person name="Delcher A.L."/>
            <person name="Delehaunty K."/>
            <person name="Do C.B."/>
            <person name="Ebling H."/>
            <person name="Edwards K."/>
            <person name="Eickbush T."/>
            <person name="Evans J.D."/>
            <person name="Filipski A."/>
            <person name="Findeiss S."/>
            <person name="Freyhult E."/>
            <person name="Fulton L."/>
            <person name="Fulton R."/>
            <person name="Garcia A.C."/>
            <person name="Gardiner A."/>
            <person name="Garfield D.A."/>
            <person name="Garvin B.E."/>
            <person name="Gibson G."/>
            <person name="Gilbert D."/>
            <person name="Gnerre S."/>
            <person name="Godfrey J."/>
            <person name="Good R."/>
            <person name="Gotea V."/>
            <person name="Gravely B."/>
            <person name="Greenberg A.J."/>
            <person name="Griffiths-Jones S."/>
            <person name="Gross S."/>
            <person name="Guigo R."/>
            <person name="Gustafson E.A."/>
            <person name="Haerty W."/>
            <person name="Hahn M.W."/>
            <person name="Halligan D.L."/>
            <person name="Halpern A.L."/>
            <person name="Halter G.M."/>
            <person name="Han M.V."/>
            <person name="Heger A."/>
            <person name="Hillier L."/>
            <person name="Hinrichs A.S."/>
            <person name="Holmes I."/>
            <person name="Hoskins R.A."/>
            <person name="Hubisz M.J."/>
            <person name="Hultmark D."/>
            <person name="Huntley M.A."/>
            <person name="Jaffe D.B."/>
            <person name="Jagadeeshan S."/>
            <person name="Jeck W.R."/>
            <person name="Johnson J."/>
            <person name="Jones C.D."/>
            <person name="Jordan W.C."/>
            <person name="Karpen G.H."/>
            <person name="Kataoka E."/>
            <person name="Keightley P.D."/>
            <person name="Kheradpour P."/>
            <person name="Kirkness E.F."/>
            <person name="Koerich L.B."/>
            <person name="Kristiansen K."/>
            <person name="Kudrna D."/>
            <person name="Kulathinal R.J."/>
            <person name="Kumar S."/>
            <person name="Kwok R."/>
            <person name="Lander E."/>
            <person name="Langley C.H."/>
            <person name="Lapoint R."/>
            <person name="Lazzaro B.P."/>
            <person name="Lee S.J."/>
            <person name="Levesque L."/>
            <person name="Li R."/>
            <person name="Lin C.F."/>
            <person name="Lin M.F."/>
            <person name="Lindblad-Toh K."/>
            <person name="Llopart A."/>
            <person name="Long M."/>
            <person name="Low L."/>
            <person name="Lozovsky E."/>
            <person name="Lu J."/>
            <person name="Luo M."/>
            <person name="Machado C.A."/>
            <person name="Makalowski W."/>
            <person name="Marzo M."/>
            <person name="Matsuda M."/>
            <person name="Matzkin L."/>
            <person name="McAllister B."/>
            <person name="McBride C.S."/>
            <person name="McKernan B."/>
            <person name="McKernan K."/>
            <person name="Mendez-Lago M."/>
            <person name="Minx P."/>
            <person name="Mollenhauer M.U."/>
            <person name="Montooth K."/>
            <person name="Mount S.M."/>
            <person name="Mu X."/>
            <person name="Myers E."/>
            <person name="Negre B."/>
            <person name="Newfeld S."/>
            <person name="Nielsen R."/>
            <person name="Noor M.A."/>
            <person name="O'Grady P."/>
            <person name="Pachter L."/>
            <person name="Papaceit M."/>
            <person name="Parisi M.J."/>
            <person name="Parisi M."/>
            <person name="Parts L."/>
            <person name="Pedersen J.S."/>
            <person name="Pesole G."/>
            <person name="Phillippy A.M."/>
            <person name="Ponting C.P."/>
            <person name="Pop M."/>
            <person name="Porcelli D."/>
            <person name="Powell J.R."/>
            <person name="Prohaska S."/>
            <person name="Pruitt K."/>
            <person name="Puig M."/>
            <person name="Quesneville H."/>
            <person name="Ram K.R."/>
            <person name="Rand D."/>
            <person name="Rasmussen M.D."/>
            <person name="Reed L.K."/>
            <person name="Reenan R."/>
            <person name="Reily A."/>
            <person name="Remington K.A."/>
            <person name="Rieger T.T."/>
            <person name="Ritchie M.G."/>
            <person name="Robin C."/>
            <person name="Rogers Y.H."/>
            <person name="Rohde C."/>
            <person name="Rozas J."/>
            <person name="Rubenfield M.J."/>
            <person name="Ruiz A."/>
            <person name="Russo S."/>
            <person name="Salzberg S.L."/>
            <person name="Sanchez-Gracia A."/>
            <person name="Saranga D.J."/>
            <person name="Sato H."/>
            <person name="Schaeffer S.W."/>
            <person name="Schatz M.C."/>
            <person name="Schlenke T."/>
            <person name="Schwartz R."/>
            <person name="Segarra C."/>
            <person name="Singh R.S."/>
            <person name="Sirot L."/>
            <person name="Sirota M."/>
            <person name="Sisneros N.B."/>
            <person name="Smith C.D."/>
            <person name="Smith T.F."/>
            <person name="Spieth J."/>
            <person name="Stage D.E."/>
            <person name="Stark A."/>
            <person name="Stephan W."/>
            <person name="Strausberg R.L."/>
            <person name="Strempel S."/>
            <person name="Sturgill D."/>
            <person name="Sutton G."/>
            <person name="Sutton G.G."/>
            <person name="Tao W."/>
            <person name="Teichmann S."/>
            <person name="Tobari Y.N."/>
            <person name="Tomimura Y."/>
            <person name="Tsolas J.M."/>
            <person name="Valente V.L."/>
            <person name="Venter E."/>
            <person name="Venter J.C."/>
            <person name="Vicario S."/>
            <person name="Vieira F.G."/>
            <person name="Vilella A.J."/>
            <person name="Villasante A."/>
            <person name="Walenz B."/>
            <person name="Wang J."/>
            <person name="Wasserman M."/>
            <person name="Watts T."/>
            <person name="Wilson D."/>
            <person name="Wilson R.K."/>
            <person name="Wing R.A."/>
            <person name="Wolfner M.F."/>
            <person name="Wong A."/>
            <person name="Wong G.K."/>
            <person name="Wu C.I."/>
            <person name="Wu G."/>
            <person name="Yamamoto D."/>
            <person name="Yang H.P."/>
            <person name="Yang S.P."/>
            <person name="Yorke J.A."/>
            <person name="Yoshida K."/>
            <person name="Zdobnov E."/>
            <person name="Zhang P."/>
            <person name="Zhang Y."/>
            <person name="Zimin A.V."/>
            <person name="Baldwin J."/>
            <person name="Abdouelleil A."/>
            <person name="Abdulkadir J."/>
            <person name="Abebe A."/>
            <person name="Abera B."/>
            <person name="Abreu J."/>
            <person name="Acer S.C."/>
            <person name="Aftuck L."/>
            <person name="Alexander A."/>
            <person name="An P."/>
            <person name="Anderson E."/>
            <person name="Anderson S."/>
            <person name="Arachi H."/>
            <person name="Azer M."/>
            <person name="Bachantsang P."/>
            <person name="Barry A."/>
            <person name="Bayul T."/>
            <person name="Berlin A."/>
            <person name="Bessette D."/>
            <person name="Bloom T."/>
            <person name="Blye J."/>
            <person name="Boguslavskiy L."/>
            <person name="Bonnet C."/>
            <person name="Boukhgalter B."/>
            <person name="Bourzgui I."/>
            <person name="Brown A."/>
            <person name="Cahill P."/>
            <person name="Channer S."/>
            <person name="Cheshatsang Y."/>
            <person name="Chuda L."/>
            <person name="Citroen M."/>
            <person name="Collymore A."/>
            <person name="Cooke P."/>
            <person name="Costello M."/>
            <person name="D'Aco K."/>
            <person name="Daza R."/>
            <person name="De Haan G."/>
            <person name="DeGray S."/>
            <person name="DeMaso C."/>
            <person name="Dhargay N."/>
            <person name="Dooley K."/>
            <person name="Dooley E."/>
            <person name="Doricent M."/>
            <person name="Dorje P."/>
            <person name="Dorjee K."/>
            <person name="Dupes A."/>
            <person name="Elong R."/>
            <person name="Falk J."/>
            <person name="Farina A."/>
            <person name="Faro S."/>
            <person name="Ferguson D."/>
            <person name="Fisher S."/>
            <person name="Foley C.D."/>
            <person name="Franke A."/>
            <person name="Friedrich D."/>
            <person name="Gadbois L."/>
            <person name="Gearin G."/>
            <person name="Gearin C.R."/>
            <person name="Giannoukos G."/>
            <person name="Goode T."/>
            <person name="Graham J."/>
            <person name="Grandbois E."/>
            <person name="Grewal S."/>
            <person name="Gyaltsen K."/>
            <person name="Hafez N."/>
            <person name="Hagos B."/>
            <person name="Hall J."/>
            <person name="Henson C."/>
            <person name="Hollinger A."/>
            <person name="Honan T."/>
            <person name="Huard M.D."/>
            <person name="Hughes L."/>
            <person name="Hurhula B."/>
            <person name="Husby M.E."/>
            <person name="Kamat A."/>
            <person name="Kanga B."/>
            <person name="Kashin S."/>
            <person name="Khazanovich D."/>
            <person name="Kisner P."/>
            <person name="Lance K."/>
            <person name="Lara M."/>
            <person name="Lee W."/>
            <person name="Lennon N."/>
            <person name="Letendre F."/>
            <person name="LeVine R."/>
            <person name="Lipovsky A."/>
            <person name="Liu X."/>
            <person name="Liu J."/>
            <person name="Liu S."/>
            <person name="Lokyitsang T."/>
            <person name="Lokyitsang Y."/>
            <person name="Lubonja R."/>
            <person name="Lui A."/>
            <person name="MacDonald P."/>
            <person name="Magnisalis V."/>
            <person name="Maru K."/>
            <person name="Matthews C."/>
            <person name="McCusker W."/>
            <person name="McDonough S."/>
            <person name="Mehta T."/>
            <person name="Meldrim J."/>
            <person name="Meneus L."/>
            <person name="Mihai O."/>
            <person name="Mihalev A."/>
            <person name="Mihova T."/>
            <person name="Mittelman R."/>
            <person name="Mlenga V."/>
            <person name="Montmayeur A."/>
            <person name="Mulrain L."/>
            <person name="Navidi A."/>
            <person name="Naylor J."/>
            <person name="Negash T."/>
            <person name="Nguyen T."/>
            <person name="Nguyen N."/>
            <person name="Nicol R."/>
            <person name="Norbu C."/>
            <person name="Norbu N."/>
            <person name="Novod N."/>
            <person name="O'Neill B."/>
            <person name="Osman S."/>
            <person name="Markiewicz E."/>
            <person name="Oyono O.L."/>
            <person name="Patti C."/>
            <person name="Phunkhang P."/>
            <person name="Pierre F."/>
            <person name="Priest M."/>
            <person name="Raghuraman S."/>
            <person name="Rege F."/>
            <person name="Reyes R."/>
            <person name="Rise C."/>
            <person name="Rogov P."/>
            <person name="Ross K."/>
            <person name="Ryan E."/>
            <person name="Settipalli S."/>
            <person name="Shea T."/>
            <person name="Sherpa N."/>
            <person name="Shi L."/>
            <person name="Shih D."/>
            <person name="Sparrow T."/>
            <person name="Spaulding J."/>
            <person name="Stalker J."/>
            <person name="Stange-Thomann N."/>
            <person name="Stavropoulos S."/>
            <person name="Stone C."/>
            <person name="Strader C."/>
            <person name="Tesfaye S."/>
            <person name="Thomson T."/>
            <person name="Thoulutsang Y."/>
            <person name="Thoulutsang D."/>
            <person name="Topham K."/>
            <person name="Topping I."/>
            <person name="Tsamla T."/>
            <person name="Vassiliev H."/>
            <person name="Vo A."/>
            <person name="Wangchuk T."/>
            <person name="Wangdi T."/>
            <person name="Weiand M."/>
            <person name="Wilkinson J."/>
            <person name="Wilson A."/>
            <person name="Yadav S."/>
            <person name="Young G."/>
            <person name="Yu Q."/>
            <person name="Zembek L."/>
            <person name="Zhong D."/>
            <person name="Zimmer A."/>
            <person name="Zwirko Z."/>
            <person name="Jaffe D.B."/>
            <person name="Alvarez P."/>
            <person name="Brockman W."/>
            <person name="Butler J."/>
            <person name="Chin C."/>
            <person name="Gnerre S."/>
            <person name="Grabherr M."/>
            <person name="Kleber M."/>
            <person name="Mauceli E."/>
            <person name="MacCallum I."/>
        </authorList>
    </citation>
    <scope>NUCLEOTIDE SEQUENCE [LARGE SCALE GENOMIC DNA]</scope>
    <source>
        <strain evidence="3">Tucson 14030-0811.24</strain>
    </source>
</reference>
<feature type="compositionally biased region" description="Acidic residues" evidence="1">
    <location>
        <begin position="329"/>
        <end position="338"/>
    </location>
</feature>
<feature type="compositionally biased region" description="Low complexity" evidence="1">
    <location>
        <begin position="572"/>
        <end position="581"/>
    </location>
</feature>
<dbReference type="InParanoid" id="B4N6F9"/>
<dbReference type="AlphaFoldDB" id="B4N6F9"/>
<feature type="compositionally biased region" description="Basic and acidic residues" evidence="1">
    <location>
        <begin position="182"/>
        <end position="192"/>
    </location>
</feature>
<dbReference type="eggNOG" id="ENOG502RN9N">
    <property type="taxonomic scope" value="Eukaryota"/>
</dbReference>
<dbReference type="Pfam" id="PF15335">
    <property type="entry name" value="CAAP1"/>
    <property type="match status" value="1"/>
</dbReference>
<name>B4N6F9_DROWI</name>
<feature type="compositionally biased region" description="Polar residues" evidence="1">
    <location>
        <begin position="388"/>
        <end position="398"/>
    </location>
</feature>
<feature type="compositionally biased region" description="Basic and acidic residues" evidence="1">
    <location>
        <begin position="109"/>
        <end position="119"/>
    </location>
</feature>
<organism evidence="2 3">
    <name type="scientific">Drosophila willistoni</name>
    <name type="common">Fruit fly</name>
    <dbReference type="NCBI Taxonomy" id="7260"/>
    <lineage>
        <taxon>Eukaryota</taxon>
        <taxon>Metazoa</taxon>
        <taxon>Ecdysozoa</taxon>
        <taxon>Arthropoda</taxon>
        <taxon>Hexapoda</taxon>
        <taxon>Insecta</taxon>
        <taxon>Pterygota</taxon>
        <taxon>Neoptera</taxon>
        <taxon>Endopterygota</taxon>
        <taxon>Diptera</taxon>
        <taxon>Brachycera</taxon>
        <taxon>Muscomorpha</taxon>
        <taxon>Ephydroidea</taxon>
        <taxon>Drosophilidae</taxon>
        <taxon>Drosophila</taxon>
        <taxon>Sophophora</taxon>
    </lineage>
</organism>
<keyword evidence="3" id="KW-1185">Reference proteome</keyword>
<feature type="region of interest" description="Disordered" evidence="1">
    <location>
        <begin position="432"/>
        <end position="581"/>
    </location>
</feature>
<dbReference type="HOGENOM" id="CLU_031747_0_0_1"/>
<evidence type="ECO:0000313" key="2">
    <source>
        <dbReference type="EMBL" id="EDW79948.2"/>
    </source>
</evidence>
<feature type="compositionally biased region" description="Polar residues" evidence="1">
    <location>
        <begin position="280"/>
        <end position="290"/>
    </location>
</feature>
<feature type="compositionally biased region" description="Basic and acidic residues" evidence="1">
    <location>
        <begin position="474"/>
        <end position="487"/>
    </location>
</feature>